<dbReference type="RefSeq" id="WP_013688422.1">
    <property type="nucleotide sequence ID" value="NC_015321.1"/>
</dbReference>
<organism evidence="1 2">
    <name type="scientific">Fluviicola taffensis (strain DSM 16823 / NCIMB 13979 / RW262)</name>
    <dbReference type="NCBI Taxonomy" id="755732"/>
    <lineage>
        <taxon>Bacteria</taxon>
        <taxon>Pseudomonadati</taxon>
        <taxon>Bacteroidota</taxon>
        <taxon>Flavobacteriia</taxon>
        <taxon>Flavobacteriales</taxon>
        <taxon>Crocinitomicaceae</taxon>
        <taxon>Fluviicola</taxon>
    </lineage>
</organism>
<name>F2IET8_FLUTR</name>
<dbReference type="Proteomes" id="UP000007463">
    <property type="component" value="Chromosome"/>
</dbReference>
<dbReference type="AlphaFoldDB" id="F2IET8"/>
<dbReference type="STRING" id="755732.Fluta_3687"/>
<dbReference type="KEGG" id="fte:Fluta_3687"/>
<dbReference type="eggNOG" id="ENOG5033KD3">
    <property type="taxonomic scope" value="Bacteria"/>
</dbReference>
<protein>
    <submittedName>
        <fullName evidence="1">Uncharacterized protein</fullName>
    </submittedName>
</protein>
<reference evidence="1 2" key="1">
    <citation type="journal article" date="2011" name="Stand. Genomic Sci.">
        <title>Complete genome sequence of the gliding freshwater bacterium Fluviicola taffensis type strain (RW262).</title>
        <authorList>
            <person name="Woyke T."/>
            <person name="Chertkov O."/>
            <person name="Lapidus A."/>
            <person name="Nolan M."/>
            <person name="Lucas S."/>
            <person name="Del Rio T.G."/>
            <person name="Tice H."/>
            <person name="Cheng J.F."/>
            <person name="Tapia R."/>
            <person name="Han C."/>
            <person name="Goodwin L."/>
            <person name="Pitluck S."/>
            <person name="Liolios K."/>
            <person name="Pagani I."/>
            <person name="Ivanova N."/>
            <person name="Huntemann M."/>
            <person name="Mavromatis K."/>
            <person name="Mikhailova N."/>
            <person name="Pati A."/>
            <person name="Chen A."/>
            <person name="Palaniappan K."/>
            <person name="Land M."/>
            <person name="Hauser L."/>
            <person name="Brambilla E.M."/>
            <person name="Rohde M."/>
            <person name="Mwirichia R."/>
            <person name="Sikorski J."/>
            <person name="Tindall B.J."/>
            <person name="Goker M."/>
            <person name="Bristow J."/>
            <person name="Eisen J.A."/>
            <person name="Markowitz V."/>
            <person name="Hugenholtz P."/>
            <person name="Klenk H.P."/>
            <person name="Kyrpides N.C."/>
        </authorList>
    </citation>
    <scope>NUCLEOTIDE SEQUENCE [LARGE SCALE GENOMIC DNA]</scope>
    <source>
        <strain evidence="2">DSM 16823 / RW262 / RW262</strain>
    </source>
</reference>
<dbReference type="HOGENOM" id="CLU_1692908_0_0_10"/>
<evidence type="ECO:0000313" key="2">
    <source>
        <dbReference type="Proteomes" id="UP000007463"/>
    </source>
</evidence>
<sequence>MASELKIFSIYKIQNEDKYYLLRTERPSFSNSSQTQENLADKIEQNKREYILDQIGTSDNKNSKKNFDFIGEFQGCPIGDKLYLDNGNLELNIYYLETEFGQPWVIIGNANSETEFLTELSDDEDLLGLKPIGQPKQIKATFVTENDFDLSEIEN</sequence>
<proteinExistence type="predicted"/>
<dbReference type="EMBL" id="CP002542">
    <property type="protein sequence ID" value="AEA45655.1"/>
    <property type="molecule type" value="Genomic_DNA"/>
</dbReference>
<accession>F2IET8</accession>
<gene>
    <name evidence="1" type="ordered locus">Fluta_3687</name>
</gene>
<dbReference type="OrthoDB" id="1259704at2"/>
<reference evidence="2" key="2">
    <citation type="submission" date="2011-02" db="EMBL/GenBank/DDBJ databases">
        <title>The complete genome of Fluviicola taffensis DSM 16823.</title>
        <authorList>
            <consortium name="US DOE Joint Genome Institute (JGI-PGF)"/>
            <person name="Lucas S."/>
            <person name="Copeland A."/>
            <person name="Lapidus A."/>
            <person name="Bruce D."/>
            <person name="Goodwin L."/>
            <person name="Pitluck S."/>
            <person name="Kyrpides N."/>
            <person name="Mavromatis K."/>
            <person name="Ivanova N."/>
            <person name="Mikhailova N."/>
            <person name="Pagani I."/>
            <person name="Chertkov O."/>
            <person name="Detter J.C."/>
            <person name="Han C."/>
            <person name="Tapia R."/>
            <person name="Land M."/>
            <person name="Hauser L."/>
            <person name="Markowitz V."/>
            <person name="Cheng J.-F."/>
            <person name="Hugenholtz P."/>
            <person name="Woyke T."/>
            <person name="Wu D."/>
            <person name="Tindall B."/>
            <person name="Pomrenke H.G."/>
            <person name="Brambilla E."/>
            <person name="Klenk H.-P."/>
            <person name="Eisen J.A."/>
        </authorList>
    </citation>
    <scope>NUCLEOTIDE SEQUENCE [LARGE SCALE GENOMIC DNA]</scope>
    <source>
        <strain evidence="2">DSM 16823 / RW262 / RW262</strain>
    </source>
</reference>
<keyword evidence="2" id="KW-1185">Reference proteome</keyword>
<evidence type="ECO:0000313" key="1">
    <source>
        <dbReference type="EMBL" id="AEA45655.1"/>
    </source>
</evidence>